<protein>
    <submittedName>
        <fullName evidence="2">Uncharacterized protein</fullName>
    </submittedName>
</protein>
<sequence length="122" mass="14202">MTGEGKEYLEMAGCVATLRKEFRLRNFGFSGVKKERFCMPIWQVPFVFYLIYRFVLMVYVIFWLGNERSIGEGLRHHYQAIGLIENIDMLFWIEDTPKSNSSPKLLGINNNNDKESLGLKQG</sequence>
<dbReference type="EMBL" id="PZQS01000009">
    <property type="protein sequence ID" value="PVD24415.1"/>
    <property type="molecule type" value="Genomic_DNA"/>
</dbReference>
<feature type="transmembrane region" description="Helical" evidence="1">
    <location>
        <begin position="46"/>
        <end position="65"/>
    </location>
</feature>
<keyword evidence="1" id="KW-1133">Transmembrane helix</keyword>
<keyword evidence="1" id="KW-0472">Membrane</keyword>
<evidence type="ECO:0000313" key="2">
    <source>
        <dbReference type="EMBL" id="PVD24415.1"/>
    </source>
</evidence>
<keyword evidence="1" id="KW-0812">Transmembrane</keyword>
<name>A0A2T7NTB9_POMCA</name>
<dbReference type="Proteomes" id="UP000245119">
    <property type="component" value="Linkage Group LG9"/>
</dbReference>
<evidence type="ECO:0000313" key="3">
    <source>
        <dbReference type="Proteomes" id="UP000245119"/>
    </source>
</evidence>
<dbReference type="OrthoDB" id="419711at2759"/>
<comment type="caution">
    <text evidence="2">The sequence shown here is derived from an EMBL/GenBank/DDBJ whole genome shotgun (WGS) entry which is preliminary data.</text>
</comment>
<reference evidence="2 3" key="1">
    <citation type="submission" date="2018-04" db="EMBL/GenBank/DDBJ databases">
        <title>The genome of golden apple snail Pomacea canaliculata provides insight into stress tolerance and invasive adaptation.</title>
        <authorList>
            <person name="Liu C."/>
            <person name="Liu B."/>
            <person name="Ren Y."/>
            <person name="Zhang Y."/>
            <person name="Wang H."/>
            <person name="Li S."/>
            <person name="Jiang F."/>
            <person name="Yin L."/>
            <person name="Zhang G."/>
            <person name="Qian W."/>
            <person name="Fan W."/>
        </authorList>
    </citation>
    <scope>NUCLEOTIDE SEQUENCE [LARGE SCALE GENOMIC DNA]</scope>
    <source>
        <strain evidence="2">SZHN2017</strain>
        <tissue evidence="2">Muscle</tissue>
    </source>
</reference>
<accession>A0A2T7NTB9</accession>
<dbReference type="AlphaFoldDB" id="A0A2T7NTB9"/>
<organism evidence="2 3">
    <name type="scientific">Pomacea canaliculata</name>
    <name type="common">Golden apple snail</name>
    <dbReference type="NCBI Taxonomy" id="400727"/>
    <lineage>
        <taxon>Eukaryota</taxon>
        <taxon>Metazoa</taxon>
        <taxon>Spiralia</taxon>
        <taxon>Lophotrochozoa</taxon>
        <taxon>Mollusca</taxon>
        <taxon>Gastropoda</taxon>
        <taxon>Caenogastropoda</taxon>
        <taxon>Architaenioglossa</taxon>
        <taxon>Ampullarioidea</taxon>
        <taxon>Ampullariidae</taxon>
        <taxon>Pomacea</taxon>
    </lineage>
</organism>
<gene>
    <name evidence="2" type="ORF">C0Q70_14897</name>
</gene>
<keyword evidence="3" id="KW-1185">Reference proteome</keyword>
<evidence type="ECO:0000256" key="1">
    <source>
        <dbReference type="SAM" id="Phobius"/>
    </source>
</evidence>
<proteinExistence type="predicted"/>